<dbReference type="PANTHER" id="PTHR12069">
    <property type="entry name" value="DNA-DIRECTED RNA POLYMERASES III 80 KDA POLYPEPTIDE RNA POLYMERASE III SUBUNIT 5"/>
    <property type="match status" value="1"/>
</dbReference>
<name>A0ABQ9UWX2_SAGOE</name>
<feature type="region of interest" description="Disordered" evidence="1">
    <location>
        <begin position="129"/>
        <end position="189"/>
    </location>
</feature>
<dbReference type="Pfam" id="PF04801">
    <property type="entry name" value="RPC5"/>
    <property type="match status" value="1"/>
</dbReference>
<evidence type="ECO:0000313" key="3">
    <source>
        <dbReference type="EMBL" id="KAK2101628.1"/>
    </source>
</evidence>
<gene>
    <name evidence="3" type="primary">POLR3E_1</name>
    <name evidence="3" type="ORF">P7K49_019294</name>
</gene>
<sequence length="332" mass="37269">MWKFTQSRWVVRKEMATVTKLCAEDVKDFLEHVAVVRINKGLEFILPYDWEFIKKHPDVVLRQHMLWTGIQAKLEKVYNLVKETMPKKPDAQSGPAGLLSGDQWIQVAKTKAQQNHALLERELQRRKEQLGAPAFRPLEEGEGDDDGKEPTDTSPSGGLHSRLANGLPPGRAAGTDSFNGHPPPGCDSTPVARELRAFVEATFQRQFVLTLSKLKGLFNLYLASLPPGHMLFSSISDRILQDTVLAAGCKQILVPFAPQTAASPDEQKVFALWESGDMSNQHRQVLLEFFSKNYRVRRNMIQSQLTQERGEDLSKQEVDKVLKDCCVSCGGM</sequence>
<dbReference type="PANTHER" id="PTHR12069:SF0">
    <property type="entry name" value="DNA-DIRECTED RNA POLYMERASE III SUBUNIT RPC5"/>
    <property type="match status" value="1"/>
</dbReference>
<feature type="domain" description="DNA-directed RNA polymerase III subunit RPC5 C-terminal" evidence="2">
    <location>
        <begin position="87"/>
        <end position="332"/>
    </location>
</feature>
<dbReference type="Proteomes" id="UP001266305">
    <property type="component" value="Unassembled WGS sequence"/>
</dbReference>
<accession>A0ABQ9UWX2</accession>
<proteinExistence type="predicted"/>
<dbReference type="GO" id="GO:0000428">
    <property type="term" value="C:DNA-directed RNA polymerase complex"/>
    <property type="evidence" value="ECO:0007669"/>
    <property type="project" value="UniProtKB-KW"/>
</dbReference>
<evidence type="ECO:0000256" key="1">
    <source>
        <dbReference type="SAM" id="MobiDB-lite"/>
    </source>
</evidence>
<reference evidence="3 4" key="1">
    <citation type="submission" date="2023-05" db="EMBL/GenBank/DDBJ databases">
        <title>B98-5 Cell Line De Novo Hybrid Assembly: An Optical Mapping Approach.</title>
        <authorList>
            <person name="Kananen K."/>
            <person name="Auerbach J.A."/>
            <person name="Kautto E."/>
            <person name="Blachly J.S."/>
        </authorList>
    </citation>
    <scope>NUCLEOTIDE SEQUENCE [LARGE SCALE GENOMIC DNA]</scope>
    <source>
        <strain evidence="3">B95-8</strain>
        <tissue evidence="3">Cell line</tissue>
    </source>
</reference>
<dbReference type="InterPro" id="IPR045576">
    <property type="entry name" value="RPC5_C"/>
</dbReference>
<evidence type="ECO:0000313" key="4">
    <source>
        <dbReference type="Proteomes" id="UP001266305"/>
    </source>
</evidence>
<protein>
    <submittedName>
        <fullName evidence="3">DNA-directed RNA polymerase III subunit RPC5</fullName>
    </submittedName>
</protein>
<keyword evidence="4" id="KW-1185">Reference proteome</keyword>
<keyword evidence="3" id="KW-0240">DNA-directed RNA polymerase</keyword>
<dbReference type="InterPro" id="IPR006886">
    <property type="entry name" value="RNA_pol_III_Rpc5"/>
</dbReference>
<comment type="caution">
    <text evidence="3">The sequence shown here is derived from an EMBL/GenBank/DDBJ whole genome shotgun (WGS) entry which is preliminary data.</text>
</comment>
<dbReference type="Pfam" id="PF19725">
    <property type="entry name" value="RPC5_C"/>
    <property type="match status" value="1"/>
</dbReference>
<keyword evidence="3" id="KW-0804">Transcription</keyword>
<dbReference type="EMBL" id="JASSZA010000009">
    <property type="protein sequence ID" value="KAK2101628.1"/>
    <property type="molecule type" value="Genomic_DNA"/>
</dbReference>
<organism evidence="3 4">
    <name type="scientific">Saguinus oedipus</name>
    <name type="common">Cotton-top tamarin</name>
    <name type="synonym">Oedipomidas oedipus</name>
    <dbReference type="NCBI Taxonomy" id="9490"/>
    <lineage>
        <taxon>Eukaryota</taxon>
        <taxon>Metazoa</taxon>
        <taxon>Chordata</taxon>
        <taxon>Craniata</taxon>
        <taxon>Vertebrata</taxon>
        <taxon>Euteleostomi</taxon>
        <taxon>Mammalia</taxon>
        <taxon>Eutheria</taxon>
        <taxon>Euarchontoglires</taxon>
        <taxon>Primates</taxon>
        <taxon>Haplorrhini</taxon>
        <taxon>Platyrrhini</taxon>
        <taxon>Cebidae</taxon>
        <taxon>Callitrichinae</taxon>
        <taxon>Saguinus</taxon>
    </lineage>
</organism>
<evidence type="ECO:0000259" key="2">
    <source>
        <dbReference type="Pfam" id="PF19725"/>
    </source>
</evidence>